<dbReference type="Proteomes" id="UP000401717">
    <property type="component" value="Unassembled WGS sequence"/>
</dbReference>
<accession>A0A564FW04</accession>
<dbReference type="EMBL" id="BPQI01000026">
    <property type="protein sequence ID" value="GJD55327.1"/>
    <property type="molecule type" value="Genomic_DNA"/>
</dbReference>
<reference evidence="1" key="3">
    <citation type="submission" date="2021-08" db="EMBL/GenBank/DDBJ databases">
        <authorList>
            <person name="Tani A."/>
            <person name="Ola A."/>
            <person name="Ogura Y."/>
            <person name="Katsura K."/>
            <person name="Hayashi T."/>
        </authorList>
    </citation>
    <scope>NUCLEOTIDE SEQUENCE</scope>
    <source>
        <strain evidence="1">DSM 22415</strain>
    </source>
</reference>
<proteinExistence type="predicted"/>
<evidence type="ECO:0000313" key="1">
    <source>
        <dbReference type="EMBL" id="GJD55327.1"/>
    </source>
</evidence>
<protein>
    <submittedName>
        <fullName evidence="2">Uncharacterized protein</fullName>
    </submittedName>
</protein>
<organism evidence="2 3">
    <name type="scientific">Methylobacterium dankookense</name>
    <dbReference type="NCBI Taxonomy" id="560405"/>
    <lineage>
        <taxon>Bacteria</taxon>
        <taxon>Pseudomonadati</taxon>
        <taxon>Pseudomonadota</taxon>
        <taxon>Alphaproteobacteria</taxon>
        <taxon>Hyphomicrobiales</taxon>
        <taxon>Methylobacteriaceae</taxon>
        <taxon>Methylobacterium</taxon>
    </lineage>
</organism>
<evidence type="ECO:0000313" key="4">
    <source>
        <dbReference type="Proteomes" id="UP001055303"/>
    </source>
</evidence>
<reference evidence="1" key="2">
    <citation type="journal article" date="2021" name="Front. Microbiol.">
        <title>Comprehensive Comparative Genomics and Phenotyping of Methylobacterium Species.</title>
        <authorList>
            <person name="Alessa O."/>
            <person name="Ogura Y."/>
            <person name="Fujitani Y."/>
            <person name="Takami H."/>
            <person name="Hayashi T."/>
            <person name="Sahin N."/>
            <person name="Tani A."/>
        </authorList>
    </citation>
    <scope>NUCLEOTIDE SEQUENCE</scope>
    <source>
        <strain evidence="1">DSM 22415</strain>
    </source>
</reference>
<evidence type="ECO:0000313" key="3">
    <source>
        <dbReference type="Proteomes" id="UP000401717"/>
    </source>
</evidence>
<gene>
    <name evidence="1" type="ORF">IFDJLNFL_1211</name>
    <name evidence="2" type="ORF">MTDSW087_01284</name>
</gene>
<reference evidence="2 3" key="1">
    <citation type="submission" date="2019-06" db="EMBL/GenBank/DDBJ databases">
        <authorList>
            <person name="Rodrigo-Torres L."/>
            <person name="Arahal R. D."/>
            <person name="Lucena T."/>
        </authorList>
    </citation>
    <scope>NUCLEOTIDE SEQUENCE [LARGE SCALE GENOMIC DNA]</scope>
    <source>
        <strain evidence="2 3">SW08-7</strain>
    </source>
</reference>
<name>A0A564FW04_9HYPH</name>
<keyword evidence="4" id="KW-1185">Reference proteome</keyword>
<sequence>MAPGTDPTFKGIWDIFMACSRQDAREIEIRPCAPPRRVVAVRAQVQAQARARRSLVRTGRAC</sequence>
<evidence type="ECO:0000313" key="2">
    <source>
        <dbReference type="EMBL" id="VUF11601.1"/>
    </source>
</evidence>
<dbReference type="EMBL" id="CABFVH010000005">
    <property type="protein sequence ID" value="VUF11601.1"/>
    <property type="molecule type" value="Genomic_DNA"/>
</dbReference>
<dbReference type="AlphaFoldDB" id="A0A564FW04"/>
<dbReference type="Proteomes" id="UP001055303">
    <property type="component" value="Unassembled WGS sequence"/>
</dbReference>